<gene>
    <name evidence="1" type="ORF">GCM10010468_02850</name>
</gene>
<sequence length="317" mass="35944">MTLERFPFPFTRDSYRYSTNIEPARTFTRTATGGWGADVIDVDPHYAADLTLREEILASDPSRAVVLPHMRPAAWDALRYVLTELAAAHPGDFRLRHDGPVLHWENRRRGVRASFRFGDDSALPCDPLTFAALQAQEDLVLLDQREDTLWADAGVVTFAADWSLAFVIGMPFAEIHGPVPRVHEEGVVSRAQDFLLRLEPGAEFRRTNWSMTVGRRLDVSAEAYPSWGRDRRRATVEGTLAELLHLRVEVQHLIRLPASNAILFLIRTHLAPLSEIAAVPEWRQRFGRVLRELPEDMVEYKGLQRYRAAAATWLATA</sequence>
<name>A0ABP6PWZ8_9ACTN</name>
<accession>A0ABP6PWZ8</accession>
<organism evidence="1 2">
    <name type="scientific">Actinocorallia longicatena</name>
    <dbReference type="NCBI Taxonomy" id="111803"/>
    <lineage>
        <taxon>Bacteria</taxon>
        <taxon>Bacillati</taxon>
        <taxon>Actinomycetota</taxon>
        <taxon>Actinomycetes</taxon>
        <taxon>Streptosporangiales</taxon>
        <taxon>Thermomonosporaceae</taxon>
        <taxon>Actinocorallia</taxon>
    </lineage>
</organism>
<dbReference type="Pfam" id="PF11927">
    <property type="entry name" value="HODM_asu-like"/>
    <property type="match status" value="1"/>
</dbReference>
<dbReference type="RefSeq" id="WP_344821283.1">
    <property type="nucleotide sequence ID" value="NZ_BAAAUV010000001.1"/>
</dbReference>
<evidence type="ECO:0000313" key="1">
    <source>
        <dbReference type="EMBL" id="GAA3193519.1"/>
    </source>
</evidence>
<evidence type="ECO:0000313" key="2">
    <source>
        <dbReference type="Proteomes" id="UP001501237"/>
    </source>
</evidence>
<keyword evidence="2" id="KW-1185">Reference proteome</keyword>
<protein>
    <submittedName>
        <fullName evidence="1">DUF3445 domain-containing protein</fullName>
    </submittedName>
</protein>
<dbReference type="Proteomes" id="UP001501237">
    <property type="component" value="Unassembled WGS sequence"/>
</dbReference>
<dbReference type="InterPro" id="IPR021848">
    <property type="entry name" value="HODM_asu-like"/>
</dbReference>
<proteinExistence type="predicted"/>
<dbReference type="EMBL" id="BAAAUV010000001">
    <property type="protein sequence ID" value="GAA3193519.1"/>
    <property type="molecule type" value="Genomic_DNA"/>
</dbReference>
<reference evidence="2" key="1">
    <citation type="journal article" date="2019" name="Int. J. Syst. Evol. Microbiol.">
        <title>The Global Catalogue of Microorganisms (GCM) 10K type strain sequencing project: providing services to taxonomists for standard genome sequencing and annotation.</title>
        <authorList>
            <consortium name="The Broad Institute Genomics Platform"/>
            <consortium name="The Broad Institute Genome Sequencing Center for Infectious Disease"/>
            <person name="Wu L."/>
            <person name="Ma J."/>
        </authorList>
    </citation>
    <scope>NUCLEOTIDE SEQUENCE [LARGE SCALE GENOMIC DNA]</scope>
    <source>
        <strain evidence="2">JCM 9377</strain>
    </source>
</reference>
<comment type="caution">
    <text evidence="1">The sequence shown here is derived from an EMBL/GenBank/DDBJ whole genome shotgun (WGS) entry which is preliminary data.</text>
</comment>